<feature type="region of interest" description="Disordered" evidence="4">
    <location>
        <begin position="1"/>
        <end position="37"/>
    </location>
</feature>
<feature type="domain" description="Gasdermin pore forming" evidence="5">
    <location>
        <begin position="35"/>
        <end position="81"/>
    </location>
</feature>
<organism evidence="6 7">
    <name type="scientific">Eschrichtius robustus</name>
    <name type="common">California gray whale</name>
    <name type="synonym">Eschrichtius gibbosus</name>
    <dbReference type="NCBI Taxonomy" id="9764"/>
    <lineage>
        <taxon>Eukaryota</taxon>
        <taxon>Metazoa</taxon>
        <taxon>Chordata</taxon>
        <taxon>Craniata</taxon>
        <taxon>Vertebrata</taxon>
        <taxon>Euteleostomi</taxon>
        <taxon>Mammalia</taxon>
        <taxon>Eutheria</taxon>
        <taxon>Laurasiatheria</taxon>
        <taxon>Artiodactyla</taxon>
        <taxon>Whippomorpha</taxon>
        <taxon>Cetacea</taxon>
        <taxon>Mysticeti</taxon>
        <taxon>Eschrichtiidae</taxon>
        <taxon>Eschrichtius</taxon>
    </lineage>
</organism>
<accession>A0AB34GSV2</accession>
<dbReference type="InterPro" id="IPR007677">
    <property type="entry name" value="Gasdermin"/>
</dbReference>
<dbReference type="Pfam" id="PF04598">
    <property type="entry name" value="Gasdermin"/>
    <property type="match status" value="1"/>
</dbReference>
<comment type="subcellular location">
    <subcellularLocation>
        <location evidence="1">Endomembrane system</location>
    </subcellularLocation>
</comment>
<dbReference type="GO" id="GO:0001786">
    <property type="term" value="F:phosphatidylserine binding"/>
    <property type="evidence" value="ECO:0007669"/>
    <property type="project" value="TreeGrafter"/>
</dbReference>
<proteinExistence type="inferred from homology"/>
<dbReference type="AlphaFoldDB" id="A0AB34GSV2"/>
<dbReference type="GO" id="GO:0005546">
    <property type="term" value="F:phosphatidylinositol-4,5-bisphosphate binding"/>
    <property type="evidence" value="ECO:0007669"/>
    <property type="project" value="TreeGrafter"/>
</dbReference>
<keyword evidence="3" id="KW-0472">Membrane</keyword>
<dbReference type="GO" id="GO:0070273">
    <property type="term" value="F:phosphatidylinositol-4-phosphate binding"/>
    <property type="evidence" value="ECO:0007669"/>
    <property type="project" value="TreeGrafter"/>
</dbReference>
<dbReference type="EMBL" id="JAIQCJ010002144">
    <property type="protein sequence ID" value="KAJ8781530.1"/>
    <property type="molecule type" value="Genomic_DNA"/>
</dbReference>
<dbReference type="PANTHER" id="PTHR16399:SF18">
    <property type="entry name" value="GASDERMIN-A"/>
    <property type="match status" value="1"/>
</dbReference>
<feature type="compositionally biased region" description="Basic and acidic residues" evidence="4">
    <location>
        <begin position="113"/>
        <end position="129"/>
    </location>
</feature>
<gene>
    <name evidence="6" type="ORF">J1605_011029</name>
</gene>
<feature type="region of interest" description="Disordered" evidence="4">
    <location>
        <begin position="113"/>
        <end position="138"/>
    </location>
</feature>
<dbReference type="PANTHER" id="PTHR16399">
    <property type="entry name" value="GASDERMIN"/>
    <property type="match status" value="1"/>
</dbReference>
<dbReference type="GO" id="GO:0070269">
    <property type="term" value="P:pyroptotic inflammatory response"/>
    <property type="evidence" value="ECO:0007669"/>
    <property type="project" value="TreeGrafter"/>
</dbReference>
<evidence type="ECO:0000256" key="3">
    <source>
        <dbReference type="ARBA" id="ARBA00023136"/>
    </source>
</evidence>
<protein>
    <recommendedName>
        <fullName evidence="5">Gasdermin pore forming domain-containing protein</fullName>
    </recommendedName>
</protein>
<comment type="similarity">
    <text evidence="2">Belongs to the gasdermin family.</text>
</comment>
<name>A0AB34GSV2_ESCRO</name>
<keyword evidence="7" id="KW-1185">Reference proteome</keyword>
<comment type="caution">
    <text evidence="6">The sequence shown here is derived from an EMBL/GenBank/DDBJ whole genome shotgun (WGS) entry which is preliminary data.</text>
</comment>
<evidence type="ECO:0000313" key="6">
    <source>
        <dbReference type="EMBL" id="KAJ8781530.1"/>
    </source>
</evidence>
<evidence type="ECO:0000256" key="4">
    <source>
        <dbReference type="SAM" id="MobiDB-lite"/>
    </source>
</evidence>
<evidence type="ECO:0000259" key="5">
    <source>
        <dbReference type="Pfam" id="PF04598"/>
    </source>
</evidence>
<evidence type="ECO:0000313" key="7">
    <source>
        <dbReference type="Proteomes" id="UP001159641"/>
    </source>
</evidence>
<dbReference type="InterPro" id="IPR040460">
    <property type="entry name" value="Gasdermin_pore"/>
</dbReference>
<dbReference type="GO" id="GO:0012505">
    <property type="term" value="C:endomembrane system"/>
    <property type="evidence" value="ECO:0007669"/>
    <property type="project" value="UniProtKB-SubCell"/>
</dbReference>
<evidence type="ECO:0000256" key="1">
    <source>
        <dbReference type="ARBA" id="ARBA00004308"/>
    </source>
</evidence>
<dbReference type="Proteomes" id="UP001159641">
    <property type="component" value="Unassembled WGS sequence"/>
</dbReference>
<evidence type="ECO:0000256" key="2">
    <source>
        <dbReference type="ARBA" id="ARBA00009279"/>
    </source>
</evidence>
<sequence length="138" mass="15655">MEGFPEEVSMGQMVKRKKEPGPGWKPKSGTGMHRQGSINHKEAVTIPKGCVLAFRVRQLVVKGRDEWDIPHICNDNMQTLPPREEPEEEKLTFIQASDVGEVHKDFRTLKEEFQRETREVEKLSPEGKSSRSAPSANS</sequence>
<reference evidence="6 7" key="1">
    <citation type="submission" date="2022-11" db="EMBL/GenBank/DDBJ databases">
        <title>Whole genome sequence of Eschrichtius robustus ER-17-0199.</title>
        <authorList>
            <person name="Bruniche-Olsen A."/>
            <person name="Black A.N."/>
            <person name="Fields C.J."/>
            <person name="Walden K."/>
            <person name="Dewoody J.A."/>
        </authorList>
    </citation>
    <scope>NUCLEOTIDE SEQUENCE [LARGE SCALE GENOMIC DNA]</scope>
    <source>
        <strain evidence="6">ER-17-0199</strain>
        <tissue evidence="6">Blubber</tissue>
    </source>
</reference>
<dbReference type="GO" id="GO:0042742">
    <property type="term" value="P:defense response to bacterium"/>
    <property type="evidence" value="ECO:0007669"/>
    <property type="project" value="TreeGrafter"/>
</dbReference>